<protein>
    <submittedName>
        <fullName evidence="2">Uncharacterized protein</fullName>
    </submittedName>
</protein>
<feature type="compositionally biased region" description="Basic and acidic residues" evidence="1">
    <location>
        <begin position="1"/>
        <end position="13"/>
    </location>
</feature>
<keyword evidence="3" id="KW-1185">Reference proteome</keyword>
<feature type="region of interest" description="Disordered" evidence="1">
    <location>
        <begin position="1"/>
        <end position="67"/>
    </location>
</feature>
<accession>A0A6A5ZSW0</accession>
<dbReference type="OrthoDB" id="3675232at2759"/>
<reference evidence="2" key="1">
    <citation type="journal article" date="2020" name="Stud. Mycol.">
        <title>101 Dothideomycetes genomes: a test case for predicting lifestyles and emergence of pathogens.</title>
        <authorList>
            <person name="Haridas S."/>
            <person name="Albert R."/>
            <person name="Binder M."/>
            <person name="Bloem J."/>
            <person name="Labutti K."/>
            <person name="Salamov A."/>
            <person name="Andreopoulos B."/>
            <person name="Baker S."/>
            <person name="Barry K."/>
            <person name="Bills G."/>
            <person name="Bluhm B."/>
            <person name="Cannon C."/>
            <person name="Castanera R."/>
            <person name="Culley D."/>
            <person name="Daum C."/>
            <person name="Ezra D."/>
            <person name="Gonzalez J."/>
            <person name="Henrissat B."/>
            <person name="Kuo A."/>
            <person name="Liang C."/>
            <person name="Lipzen A."/>
            <person name="Lutzoni F."/>
            <person name="Magnuson J."/>
            <person name="Mondo S."/>
            <person name="Nolan M."/>
            <person name="Ohm R."/>
            <person name="Pangilinan J."/>
            <person name="Park H.-J."/>
            <person name="Ramirez L."/>
            <person name="Alfaro M."/>
            <person name="Sun H."/>
            <person name="Tritt A."/>
            <person name="Yoshinaga Y."/>
            <person name="Zwiers L.-H."/>
            <person name="Turgeon B."/>
            <person name="Goodwin S."/>
            <person name="Spatafora J."/>
            <person name="Crous P."/>
            <person name="Grigoriev I."/>
        </authorList>
    </citation>
    <scope>NUCLEOTIDE SEQUENCE</scope>
    <source>
        <strain evidence="2">CBS 627.86</strain>
    </source>
</reference>
<dbReference type="AlphaFoldDB" id="A0A6A5ZSW0"/>
<feature type="compositionally biased region" description="Polar residues" evidence="1">
    <location>
        <begin position="46"/>
        <end position="64"/>
    </location>
</feature>
<gene>
    <name evidence="2" type="ORF">BDV96DRAFT_563013</name>
</gene>
<proteinExistence type="predicted"/>
<sequence length="303" mass="34528">MDAEFDESRKETARLTSIMSQQRPQLPKRGRPRGRPPGVKKGPGSTAFNLSSSLKDSSNINDNVSRIRPRPGLLTAANTAPVRLQAILTQTFPPFQHQSPPHQPQAQYFKIPEEKRQFDPYLLEAASSPTTHKKPPRLTPPALSKDRETITADNISFYAAEGASDPWTSAFSSTRFRGPRRHPPWRELHRLTNPPLASTDDWSENIRWAKQQFQLYGSVWTEYDYHLEQITEHRRETMWVSEEAVRFGRWPRERGMRGEEDGYPGDRFIVHPLGVPQATPPGKVGRKAVFGGRDEAVRFGGFY</sequence>
<organism evidence="2 3">
    <name type="scientific">Lophiotrema nucula</name>
    <dbReference type="NCBI Taxonomy" id="690887"/>
    <lineage>
        <taxon>Eukaryota</taxon>
        <taxon>Fungi</taxon>
        <taxon>Dikarya</taxon>
        <taxon>Ascomycota</taxon>
        <taxon>Pezizomycotina</taxon>
        <taxon>Dothideomycetes</taxon>
        <taxon>Pleosporomycetidae</taxon>
        <taxon>Pleosporales</taxon>
        <taxon>Lophiotremataceae</taxon>
        <taxon>Lophiotrema</taxon>
    </lineage>
</organism>
<evidence type="ECO:0000256" key="1">
    <source>
        <dbReference type="SAM" id="MobiDB-lite"/>
    </source>
</evidence>
<evidence type="ECO:0000313" key="2">
    <source>
        <dbReference type="EMBL" id="KAF2122155.1"/>
    </source>
</evidence>
<dbReference type="EMBL" id="ML977311">
    <property type="protein sequence ID" value="KAF2122155.1"/>
    <property type="molecule type" value="Genomic_DNA"/>
</dbReference>
<dbReference type="Proteomes" id="UP000799770">
    <property type="component" value="Unassembled WGS sequence"/>
</dbReference>
<evidence type="ECO:0000313" key="3">
    <source>
        <dbReference type="Proteomes" id="UP000799770"/>
    </source>
</evidence>
<name>A0A6A5ZSW0_9PLEO</name>